<proteinExistence type="predicted"/>
<evidence type="ECO:0000313" key="1">
    <source>
        <dbReference type="EMBL" id="SJM89997.1"/>
    </source>
</evidence>
<name>A0A1R4H164_9GAMM</name>
<keyword evidence="2" id="KW-1185">Reference proteome</keyword>
<protein>
    <submittedName>
        <fullName evidence="1">Uncharacterized protein</fullName>
    </submittedName>
</protein>
<evidence type="ECO:0000313" key="2">
    <source>
        <dbReference type="Proteomes" id="UP000195667"/>
    </source>
</evidence>
<dbReference type="AlphaFoldDB" id="A0A1R4H164"/>
<organism evidence="1 2">
    <name type="scientific">Crenothrix polyspora</name>
    <dbReference type="NCBI Taxonomy" id="360316"/>
    <lineage>
        <taxon>Bacteria</taxon>
        <taxon>Pseudomonadati</taxon>
        <taxon>Pseudomonadota</taxon>
        <taxon>Gammaproteobacteria</taxon>
        <taxon>Methylococcales</taxon>
        <taxon>Crenotrichaceae</taxon>
        <taxon>Crenothrix</taxon>
    </lineage>
</organism>
<sequence length="301" mass="34399">MKWFKHLSTARNDERLARLEDKAGLEGYGFYFKTLEIVAENMDASDCTEVTYSLSRWGRQTNITSKKWLYLSSCCSDVGLMIVCRDADDITVKIPKLLKHKDNHTKNLQVTYKQEIYKEEKDKDKDKEINKEKNKEKKTIVHNGGGSVVRGETMGTRRVKIDSLDERGNNPDQHAAYSEIYENWKSVMNHPRSNLSDKHRKLISDVMKSGYSVDDIKTAIIGCSMTPHNMGANENKQIYDGLHVILKPENIDRFIGNAQKSPVSVTSRPGLKQPVQHPVYVYTPLNQDINNTSTIDGERVF</sequence>
<gene>
    <name evidence="1" type="ORF">CRENPOLYSF1_1290016</name>
</gene>
<reference evidence="2" key="1">
    <citation type="submission" date="2017-02" db="EMBL/GenBank/DDBJ databases">
        <authorList>
            <person name="Daims H."/>
        </authorList>
    </citation>
    <scope>NUCLEOTIDE SEQUENCE [LARGE SCALE GENOMIC DNA]</scope>
</reference>
<accession>A0A1R4H164</accession>
<dbReference type="RefSeq" id="WP_087142354.1">
    <property type="nucleotide sequence ID" value="NZ_FUKI01000034.1"/>
</dbReference>
<dbReference type="Proteomes" id="UP000195667">
    <property type="component" value="Unassembled WGS sequence"/>
</dbReference>
<dbReference type="EMBL" id="FUKI01000034">
    <property type="protein sequence ID" value="SJM89997.1"/>
    <property type="molecule type" value="Genomic_DNA"/>
</dbReference>